<sequence>MKRRSEIICTWGGIVFAVLFFVGFVLFARFLPPLSPNDSAARTAEIYRDNTNGIRIGLALCYFGTMAFLAFGAGITGQTRRIKGVASTLTILQTAAFAAASLLLILPITMWFAAAFRPDTQPAENIQIFNDFGWISFIAGFPPFVVWIAATGCAILSDSRANPLFPRWSGYFSLLMAFIQAAPPVLLVFFKTGPFAWNGVLSFWIPLTDFFVWFLVITALTLKAIDRKYEDEEPAAPAASFEAAGGGASRA</sequence>
<dbReference type="AlphaFoldDB" id="A0A917RJJ4"/>
<comment type="caution">
    <text evidence="3">The sequence shown here is derived from an EMBL/GenBank/DDBJ whole genome shotgun (WGS) entry which is preliminary data.</text>
</comment>
<gene>
    <name evidence="3" type="ORF">GCM10011588_25710</name>
</gene>
<evidence type="ECO:0008006" key="5">
    <source>
        <dbReference type="Google" id="ProtNLM"/>
    </source>
</evidence>
<evidence type="ECO:0000256" key="1">
    <source>
        <dbReference type="SAM" id="MobiDB-lite"/>
    </source>
</evidence>
<keyword evidence="2" id="KW-0472">Membrane</keyword>
<organism evidence="3 4">
    <name type="scientific">Nocardia jinanensis</name>
    <dbReference type="NCBI Taxonomy" id="382504"/>
    <lineage>
        <taxon>Bacteria</taxon>
        <taxon>Bacillati</taxon>
        <taxon>Actinomycetota</taxon>
        <taxon>Actinomycetes</taxon>
        <taxon>Mycobacteriales</taxon>
        <taxon>Nocardiaceae</taxon>
        <taxon>Nocardia</taxon>
    </lineage>
</organism>
<keyword evidence="2" id="KW-1133">Transmembrane helix</keyword>
<feature type="transmembrane region" description="Helical" evidence="2">
    <location>
        <begin position="134"/>
        <end position="156"/>
    </location>
</feature>
<feature type="transmembrane region" description="Helical" evidence="2">
    <location>
        <begin position="201"/>
        <end position="222"/>
    </location>
</feature>
<feature type="transmembrane region" description="Helical" evidence="2">
    <location>
        <begin position="56"/>
        <end position="77"/>
    </location>
</feature>
<evidence type="ECO:0000313" key="3">
    <source>
        <dbReference type="EMBL" id="GGL10160.1"/>
    </source>
</evidence>
<reference evidence="3" key="1">
    <citation type="journal article" date="2014" name="Int. J. Syst. Evol. Microbiol.">
        <title>Complete genome sequence of Corynebacterium casei LMG S-19264T (=DSM 44701T), isolated from a smear-ripened cheese.</title>
        <authorList>
            <consortium name="US DOE Joint Genome Institute (JGI-PGF)"/>
            <person name="Walter F."/>
            <person name="Albersmeier A."/>
            <person name="Kalinowski J."/>
            <person name="Ruckert C."/>
        </authorList>
    </citation>
    <scope>NUCLEOTIDE SEQUENCE</scope>
    <source>
        <strain evidence="3">CGMCC 4.3508</strain>
    </source>
</reference>
<feature type="transmembrane region" description="Helical" evidence="2">
    <location>
        <begin position="89"/>
        <end position="114"/>
    </location>
</feature>
<keyword evidence="2" id="KW-0812">Transmembrane</keyword>
<proteinExistence type="predicted"/>
<keyword evidence="4" id="KW-1185">Reference proteome</keyword>
<evidence type="ECO:0000313" key="4">
    <source>
        <dbReference type="Proteomes" id="UP000638263"/>
    </source>
</evidence>
<feature type="region of interest" description="Disordered" evidence="1">
    <location>
        <begin position="232"/>
        <end position="251"/>
    </location>
</feature>
<dbReference type="RefSeq" id="WP_058854300.1">
    <property type="nucleotide sequence ID" value="NZ_BMMH01000004.1"/>
</dbReference>
<reference evidence="3" key="2">
    <citation type="submission" date="2020-09" db="EMBL/GenBank/DDBJ databases">
        <authorList>
            <person name="Sun Q."/>
            <person name="Zhou Y."/>
        </authorList>
    </citation>
    <scope>NUCLEOTIDE SEQUENCE</scope>
    <source>
        <strain evidence="3">CGMCC 4.3508</strain>
    </source>
</reference>
<feature type="transmembrane region" description="Helical" evidence="2">
    <location>
        <begin position="168"/>
        <end position="189"/>
    </location>
</feature>
<protein>
    <recommendedName>
        <fullName evidence="5">DUF4386 domain-containing protein</fullName>
    </recommendedName>
</protein>
<name>A0A917RJJ4_9NOCA</name>
<dbReference type="EMBL" id="BMMH01000004">
    <property type="protein sequence ID" value="GGL10160.1"/>
    <property type="molecule type" value="Genomic_DNA"/>
</dbReference>
<evidence type="ECO:0000256" key="2">
    <source>
        <dbReference type="SAM" id="Phobius"/>
    </source>
</evidence>
<dbReference type="Proteomes" id="UP000638263">
    <property type="component" value="Unassembled WGS sequence"/>
</dbReference>
<accession>A0A917RJJ4</accession>
<feature type="transmembrane region" description="Helical" evidence="2">
    <location>
        <begin position="7"/>
        <end position="28"/>
    </location>
</feature>